<dbReference type="STRING" id="906968.Trebr_1450"/>
<name>F4LNN9_TREBD</name>
<dbReference type="SMART" id="SM00871">
    <property type="entry name" value="AraC_E_bind"/>
    <property type="match status" value="1"/>
</dbReference>
<dbReference type="PANTHER" id="PTHR36444:SF2">
    <property type="entry name" value="TRANSCRIPTIONAL REGULATOR PROTEIN YOBU-RELATED"/>
    <property type="match status" value="1"/>
</dbReference>
<evidence type="ECO:0000313" key="3">
    <source>
        <dbReference type="Proteomes" id="UP000006546"/>
    </source>
</evidence>
<dbReference type="eggNOG" id="COG3708">
    <property type="taxonomic scope" value="Bacteria"/>
</dbReference>
<dbReference type="PANTHER" id="PTHR36444">
    <property type="entry name" value="TRANSCRIPTIONAL REGULATOR PROTEIN YOBU-RELATED"/>
    <property type="match status" value="1"/>
</dbReference>
<dbReference type="Pfam" id="PF14526">
    <property type="entry name" value="Cass2"/>
    <property type="match status" value="1"/>
</dbReference>
<protein>
    <submittedName>
        <fullName evidence="2">Transcription activator effector binding protein</fullName>
    </submittedName>
</protein>
<organism evidence="2 3">
    <name type="scientific">Treponema brennaborense (strain DSM 12168 / CIP 105900 / DD5/3)</name>
    <dbReference type="NCBI Taxonomy" id="906968"/>
    <lineage>
        <taxon>Bacteria</taxon>
        <taxon>Pseudomonadati</taxon>
        <taxon>Spirochaetota</taxon>
        <taxon>Spirochaetia</taxon>
        <taxon>Spirochaetales</taxon>
        <taxon>Treponemataceae</taxon>
        <taxon>Treponema</taxon>
    </lineage>
</organism>
<dbReference type="Gene3D" id="3.20.80.10">
    <property type="entry name" value="Regulatory factor, effector binding domain"/>
    <property type="match status" value="1"/>
</dbReference>
<accession>F4LNN9</accession>
<dbReference type="KEGG" id="tbe:Trebr_1450"/>
<dbReference type="RefSeq" id="WP_013758579.1">
    <property type="nucleotide sequence ID" value="NC_015500.1"/>
</dbReference>
<dbReference type="SUPFAM" id="SSF55136">
    <property type="entry name" value="Probable bacterial effector-binding domain"/>
    <property type="match status" value="1"/>
</dbReference>
<dbReference type="OrthoDB" id="9801008at2"/>
<dbReference type="EMBL" id="CP002696">
    <property type="protein sequence ID" value="AEE16874.1"/>
    <property type="molecule type" value="Genomic_DNA"/>
</dbReference>
<dbReference type="InterPro" id="IPR029441">
    <property type="entry name" value="Cass2"/>
</dbReference>
<reference evidence="3" key="1">
    <citation type="submission" date="2011-04" db="EMBL/GenBank/DDBJ databases">
        <title>The complete genome of Treponema brennaborense DSM 12168.</title>
        <authorList>
            <person name="Lucas S."/>
            <person name="Han J."/>
            <person name="Lapidus A."/>
            <person name="Bruce D."/>
            <person name="Goodwin L."/>
            <person name="Pitluck S."/>
            <person name="Peters L."/>
            <person name="Kyrpides N."/>
            <person name="Mavromatis K."/>
            <person name="Ivanova N."/>
            <person name="Mikhailova N."/>
            <person name="Pagani I."/>
            <person name="Teshima H."/>
            <person name="Detter J.C."/>
            <person name="Tapia R."/>
            <person name="Han C."/>
            <person name="Land M."/>
            <person name="Hauser L."/>
            <person name="Markowitz V."/>
            <person name="Cheng J.-F."/>
            <person name="Hugenholtz P."/>
            <person name="Woyke T."/>
            <person name="Wu D."/>
            <person name="Gronow S."/>
            <person name="Wellnitz S."/>
            <person name="Brambilla E."/>
            <person name="Klenk H.-P."/>
            <person name="Eisen J.A."/>
        </authorList>
    </citation>
    <scope>NUCLEOTIDE SEQUENCE [LARGE SCALE GENOMIC DNA]</scope>
    <source>
        <strain evidence="3">DSM 12168 / CIP 105900 / DD5/3</strain>
    </source>
</reference>
<sequence>MDYEVVRLQDSLAAGLAGRTNNAASDMGAVIGGLWERFYGAGVYAAIPHKVNDFALGIYTDYAGTERDDYTVLTACAVSDVTDMPAGVTVKKIPSGPYAKFIVKGPMHTAVAEFWQKLWRMDLPRSFVCDFEEYRNDDMEHAEIHMYIGLKR</sequence>
<dbReference type="AlphaFoldDB" id="F4LNN9"/>
<proteinExistence type="predicted"/>
<dbReference type="InterPro" id="IPR011256">
    <property type="entry name" value="Reg_factor_effector_dom_sf"/>
</dbReference>
<dbReference type="InterPro" id="IPR053182">
    <property type="entry name" value="YobU-like_regulator"/>
</dbReference>
<evidence type="ECO:0000313" key="2">
    <source>
        <dbReference type="EMBL" id="AEE16874.1"/>
    </source>
</evidence>
<dbReference type="InterPro" id="IPR010499">
    <property type="entry name" value="AraC_E-bd"/>
</dbReference>
<dbReference type="Proteomes" id="UP000006546">
    <property type="component" value="Chromosome"/>
</dbReference>
<evidence type="ECO:0000259" key="1">
    <source>
        <dbReference type="SMART" id="SM00871"/>
    </source>
</evidence>
<keyword evidence="3" id="KW-1185">Reference proteome</keyword>
<feature type="domain" description="AraC effector-binding" evidence="1">
    <location>
        <begin position="1"/>
        <end position="151"/>
    </location>
</feature>
<gene>
    <name evidence="2" type="ordered locus">Trebr_1450</name>
</gene>
<dbReference type="HOGENOM" id="CLU_106591_1_0_12"/>